<evidence type="ECO:0000313" key="2">
    <source>
        <dbReference type="EMBL" id="AKN36772.1"/>
    </source>
</evidence>
<evidence type="ECO:0000256" key="1">
    <source>
        <dbReference type="SAM" id="MobiDB-lite"/>
    </source>
</evidence>
<dbReference type="EMBL" id="KP795512">
    <property type="protein sequence ID" value="AKN36772.1"/>
    <property type="molecule type" value="Genomic_DNA"/>
</dbReference>
<proteinExistence type="predicted"/>
<protein>
    <submittedName>
        <fullName evidence="2">Uncharacterized protein</fullName>
    </submittedName>
</protein>
<feature type="compositionally biased region" description="Basic and acidic residues" evidence="1">
    <location>
        <begin position="31"/>
        <end position="40"/>
    </location>
</feature>
<accession>A0A0H3ZQR0</accession>
<organism evidence="2">
    <name type="scientific">Vibrio sp. FF_307</name>
    <dbReference type="NCBI Taxonomy" id="1652834"/>
    <lineage>
        <taxon>Bacteria</taxon>
        <taxon>Pseudomonadati</taxon>
        <taxon>Pseudomonadota</taxon>
        <taxon>Gammaproteobacteria</taxon>
        <taxon>Vibrionales</taxon>
        <taxon>Vibrionaceae</taxon>
        <taxon>Vibrio</taxon>
    </lineage>
</organism>
<feature type="region of interest" description="Disordered" evidence="1">
    <location>
        <begin position="26"/>
        <end position="48"/>
    </location>
</feature>
<sequence>MKDEKDKHGAKDQAAKHLFGHFFVFHAAKAAPEHPQHPEHQQGAGEAR</sequence>
<name>A0A0H3ZQR0_9VIBR</name>
<dbReference type="AlphaFoldDB" id="A0A0H3ZQR0"/>
<reference evidence="2" key="1">
    <citation type="journal article" date="2015" name="MBio">
        <title>Eco-Evolutionary Dynamics of Episomes among Ecologically Cohesive Bacterial Populations.</title>
        <authorList>
            <person name="Xue H."/>
            <person name="Cordero O.X."/>
            <person name="Camas F.M."/>
            <person name="Trimble W."/>
            <person name="Meyer F."/>
            <person name="Guglielmini J."/>
            <person name="Rocha E.P."/>
            <person name="Polz M.F."/>
        </authorList>
    </citation>
    <scope>NUCLEOTIDE SEQUENCE</scope>
    <source>
        <strain evidence="2">FF_307</strain>
    </source>
</reference>